<keyword evidence="2" id="KW-0732">Signal</keyword>
<organism evidence="3 4">
    <name type="scientific">Anopheles maculatus</name>
    <dbReference type="NCBI Taxonomy" id="74869"/>
    <lineage>
        <taxon>Eukaryota</taxon>
        <taxon>Metazoa</taxon>
        <taxon>Ecdysozoa</taxon>
        <taxon>Arthropoda</taxon>
        <taxon>Hexapoda</taxon>
        <taxon>Insecta</taxon>
        <taxon>Pterygota</taxon>
        <taxon>Neoptera</taxon>
        <taxon>Endopterygota</taxon>
        <taxon>Diptera</taxon>
        <taxon>Nematocera</taxon>
        <taxon>Culicoidea</taxon>
        <taxon>Culicidae</taxon>
        <taxon>Anophelinae</taxon>
        <taxon>Anopheles</taxon>
        <taxon>Anopheles maculatus group</taxon>
    </lineage>
</organism>
<proteinExistence type="predicted"/>
<feature type="signal peptide" evidence="2">
    <location>
        <begin position="1"/>
        <end position="16"/>
    </location>
</feature>
<feature type="chain" id="PRO_5008136569" evidence="2">
    <location>
        <begin position="17"/>
        <end position="149"/>
    </location>
</feature>
<reference evidence="4" key="1">
    <citation type="submission" date="2013-09" db="EMBL/GenBank/DDBJ databases">
        <title>The Genome Sequence of Anopheles maculatus species B.</title>
        <authorList>
            <consortium name="The Broad Institute Genomics Platform"/>
            <person name="Neafsey D.E."/>
            <person name="Besansky N."/>
            <person name="Howell P."/>
            <person name="Walton C."/>
            <person name="Young S.K."/>
            <person name="Zeng Q."/>
            <person name="Gargeya S."/>
            <person name="Fitzgerald M."/>
            <person name="Haas B."/>
            <person name="Abouelleil A."/>
            <person name="Allen A.W."/>
            <person name="Alvarado L."/>
            <person name="Arachchi H.M."/>
            <person name="Berlin A.M."/>
            <person name="Chapman S.B."/>
            <person name="Gainer-Dewar J."/>
            <person name="Goldberg J."/>
            <person name="Griggs A."/>
            <person name="Gujja S."/>
            <person name="Hansen M."/>
            <person name="Howarth C."/>
            <person name="Imamovic A."/>
            <person name="Ireland A."/>
            <person name="Larimer J."/>
            <person name="McCowan C."/>
            <person name="Murphy C."/>
            <person name="Pearson M."/>
            <person name="Poon T.W."/>
            <person name="Priest M."/>
            <person name="Roberts A."/>
            <person name="Saif S."/>
            <person name="Shea T."/>
            <person name="Sisk P."/>
            <person name="Sykes S."/>
            <person name="Wortman J."/>
            <person name="Nusbaum C."/>
            <person name="Birren B."/>
        </authorList>
    </citation>
    <scope>NUCLEOTIDE SEQUENCE [LARGE SCALE GENOMIC DNA]</scope>
    <source>
        <strain evidence="4">maculatus3</strain>
    </source>
</reference>
<name>A0A182T9A7_9DIPT</name>
<feature type="compositionally biased region" description="Polar residues" evidence="1">
    <location>
        <begin position="98"/>
        <end position="112"/>
    </location>
</feature>
<evidence type="ECO:0000313" key="3">
    <source>
        <dbReference type="EnsemblMetazoa" id="AMAM022241-PA"/>
    </source>
</evidence>
<protein>
    <submittedName>
        <fullName evidence="3">Uncharacterized protein</fullName>
    </submittedName>
</protein>
<evidence type="ECO:0000256" key="2">
    <source>
        <dbReference type="SAM" id="SignalP"/>
    </source>
</evidence>
<reference evidence="3" key="2">
    <citation type="submission" date="2020-05" db="UniProtKB">
        <authorList>
            <consortium name="EnsemblMetazoa"/>
        </authorList>
    </citation>
    <scope>IDENTIFICATION</scope>
    <source>
        <strain evidence="3">maculatus3</strain>
    </source>
</reference>
<accession>A0A182T9A7</accession>
<dbReference type="VEuPathDB" id="VectorBase:AMAM022241"/>
<dbReference type="AlphaFoldDB" id="A0A182T9A7"/>
<feature type="region of interest" description="Disordered" evidence="1">
    <location>
        <begin position="98"/>
        <end position="131"/>
    </location>
</feature>
<sequence>MRSLLTLFLCVVTVHAQLDTFDYCIRMTPSPGILQCAGQQALSSLQFLEEASNFTLASGVLMIKDESLVPSSRIIPNIVDHDPLDFRQVTVRNHSQLTTPHTHIHAGTTSKSVPVGPKRNGNAPPEWNLCQSVPNWERTSSVYAREHPN</sequence>
<evidence type="ECO:0000313" key="4">
    <source>
        <dbReference type="Proteomes" id="UP000075901"/>
    </source>
</evidence>
<dbReference type="Proteomes" id="UP000075901">
    <property type="component" value="Unassembled WGS sequence"/>
</dbReference>
<evidence type="ECO:0000256" key="1">
    <source>
        <dbReference type="SAM" id="MobiDB-lite"/>
    </source>
</evidence>
<dbReference type="EnsemblMetazoa" id="AMAM022241-RA">
    <property type="protein sequence ID" value="AMAM022241-PA"/>
    <property type="gene ID" value="AMAM022241"/>
</dbReference>
<keyword evidence="4" id="KW-1185">Reference proteome</keyword>